<keyword evidence="2" id="KW-1185">Reference proteome</keyword>
<organism evidence="1 2">
    <name type="scientific">Dactylosporangium roseum</name>
    <dbReference type="NCBI Taxonomy" id="47989"/>
    <lineage>
        <taxon>Bacteria</taxon>
        <taxon>Bacillati</taxon>
        <taxon>Actinomycetota</taxon>
        <taxon>Actinomycetes</taxon>
        <taxon>Micromonosporales</taxon>
        <taxon>Micromonosporaceae</taxon>
        <taxon>Dactylosporangium</taxon>
    </lineage>
</organism>
<evidence type="ECO:0000313" key="2">
    <source>
        <dbReference type="Proteomes" id="UP001058271"/>
    </source>
</evidence>
<reference evidence="1" key="1">
    <citation type="submission" date="2021-04" db="EMBL/GenBank/DDBJ databases">
        <title>Biosynthetic gene clusters of Dactylosporangioum roseum.</title>
        <authorList>
            <person name="Hartkoorn R.C."/>
            <person name="Beaudoing E."/>
            <person name="Hot D."/>
            <person name="Moureu S."/>
        </authorList>
    </citation>
    <scope>NUCLEOTIDE SEQUENCE</scope>
    <source>
        <strain evidence="1">NRRL B-16295</strain>
    </source>
</reference>
<proteinExistence type="predicted"/>
<dbReference type="RefSeq" id="WP_260729153.1">
    <property type="nucleotide sequence ID" value="NZ_BAAABS010000028.1"/>
</dbReference>
<accession>A0ABY5ZDH9</accession>
<dbReference type="EMBL" id="CP073721">
    <property type="protein sequence ID" value="UWZ39724.1"/>
    <property type="molecule type" value="Genomic_DNA"/>
</dbReference>
<evidence type="ECO:0000313" key="1">
    <source>
        <dbReference type="EMBL" id="UWZ39724.1"/>
    </source>
</evidence>
<dbReference type="Proteomes" id="UP001058271">
    <property type="component" value="Chromosome"/>
</dbReference>
<name>A0ABY5ZDH9_9ACTN</name>
<sequence length="121" mass="13968">MSEFPREESTYSFASRPVRYTWYCDVAPGVRKQDVDDFLLGAAKDHWTNEPYCRSYEVYGNFLAGSPDRMVVMEVDDMASLQGAFALPVRGDLQPAFMRLTVNRRASLYHRMYPDYTDLSS</sequence>
<protein>
    <submittedName>
        <fullName evidence="1">Uncharacterized protein</fullName>
    </submittedName>
</protein>
<gene>
    <name evidence="1" type="ORF">Drose_16785</name>
</gene>